<dbReference type="PROSITE" id="PS51134">
    <property type="entry name" value="ZF_TFIIB"/>
    <property type="match status" value="1"/>
</dbReference>
<dbReference type="PANTHER" id="PTHR11618">
    <property type="entry name" value="TRANSCRIPTION INITIATION FACTOR IIB-RELATED"/>
    <property type="match status" value="1"/>
</dbReference>
<dbReference type="PRINTS" id="PR00685">
    <property type="entry name" value="TIFACTORIIB"/>
</dbReference>
<accession>A0A1B7TGN8</accession>
<dbReference type="SUPFAM" id="SSF47954">
    <property type="entry name" value="Cyclin-like"/>
    <property type="match status" value="2"/>
</dbReference>
<sequence length="624" mass="70561">MAGPNNTNNKLVCKQCGGTDFVKDITNANNDTVCNNCGYVQEDNPIVSEVTFGESSSGAAVVHGSFLAAGQAHSGSSGALESREQTLQNAKRKLRAVSYALQISEYITEAAFQWYKLCLTHNFVQGRKSQNVIAACLYVACRKEKTHHMLIDFSSRLQVSVYSIGSTFLKMCKQLHITDLPLVDPSLYIQSFATKLQLGEVKNVVINDAIKLAQRMSRDWMYEGRRPAGIAGACLLLACRMNNIRITHNEIVAVSHIGEETLQSRLNEFKTTHSAQMSIKNFRENFDTNENDKELPPSLKKNLKKIQKINKKMNDYMITDSDTLKSDPLMAQVLNEQELSSKELTYYLKKLDKVRLDNVTRIKKTHGIGDEEVMGLTEKQRRKLQKKKLKAEEKKQKRKSKSNNEGEEVLEKDKNDNDAVESEEEDEDDNIFDINNDPYRPKNLHLLPSTDSVLEGIPDGSDFLDLEDDEEVLGSILDEEESKQKERIWVGLHAEFLLEQEEKRLKKEADILTGNNNPDGRKRPRRKAGARGERVKKIEPEIPVMRDPVRDQFNLANLNQYFQKPDELVEGVDSLGNVMVDEKNGTIPAKIEPENAADSVKNMLQGNATFSKKINYKAIDSLFK</sequence>
<evidence type="ECO:0000256" key="2">
    <source>
        <dbReference type="ARBA" id="ARBA00010857"/>
    </source>
</evidence>
<dbReference type="InterPro" id="IPR000812">
    <property type="entry name" value="TFIIB"/>
</dbReference>
<evidence type="ECO:0000256" key="7">
    <source>
        <dbReference type="ARBA" id="ARBA00023015"/>
    </source>
</evidence>
<dbReference type="FunFam" id="1.10.472.10:FF:000007">
    <property type="entry name" value="Transcription factor IIIB 90 kDa subunit"/>
    <property type="match status" value="1"/>
</dbReference>
<dbReference type="AlphaFoldDB" id="A0A1B7TGN8"/>
<evidence type="ECO:0000256" key="4">
    <source>
        <dbReference type="ARBA" id="ARBA00022737"/>
    </source>
</evidence>
<dbReference type="GO" id="GO:0017025">
    <property type="term" value="F:TBP-class protein binding"/>
    <property type="evidence" value="ECO:0007669"/>
    <property type="project" value="InterPro"/>
</dbReference>
<evidence type="ECO:0000256" key="6">
    <source>
        <dbReference type="ARBA" id="ARBA00022833"/>
    </source>
</evidence>
<evidence type="ECO:0000256" key="1">
    <source>
        <dbReference type="ARBA" id="ARBA00004123"/>
    </source>
</evidence>
<dbReference type="PANTHER" id="PTHR11618:SF4">
    <property type="entry name" value="TRANSCRIPTION FACTOR IIIB 90 KDA SUBUNIT"/>
    <property type="match status" value="1"/>
</dbReference>
<keyword evidence="6" id="KW-0862">Zinc</keyword>
<evidence type="ECO:0000256" key="10">
    <source>
        <dbReference type="ARBA" id="ARBA00023242"/>
    </source>
</evidence>
<dbReference type="Pfam" id="PF07741">
    <property type="entry name" value="BRF1"/>
    <property type="match status" value="1"/>
</dbReference>
<proteinExistence type="inferred from homology"/>
<dbReference type="GO" id="GO:0070897">
    <property type="term" value="P:transcription preinitiation complex assembly"/>
    <property type="evidence" value="ECO:0007669"/>
    <property type="project" value="InterPro"/>
</dbReference>
<dbReference type="GO" id="GO:0006384">
    <property type="term" value="P:transcription initiation at RNA polymerase III promoter"/>
    <property type="evidence" value="ECO:0007669"/>
    <property type="project" value="UniProtKB-ARBA"/>
</dbReference>
<reference evidence="16" key="1">
    <citation type="journal article" date="2016" name="Proc. Natl. Acad. Sci. U.S.A.">
        <title>Comparative genomics of biotechnologically important yeasts.</title>
        <authorList>
            <person name="Riley R."/>
            <person name="Haridas S."/>
            <person name="Wolfe K.H."/>
            <person name="Lopes M.R."/>
            <person name="Hittinger C.T."/>
            <person name="Goeker M."/>
            <person name="Salamov A.A."/>
            <person name="Wisecaver J.H."/>
            <person name="Long T.M."/>
            <person name="Calvey C.H."/>
            <person name="Aerts A.L."/>
            <person name="Barry K.W."/>
            <person name="Choi C."/>
            <person name="Clum A."/>
            <person name="Coughlan A.Y."/>
            <person name="Deshpande S."/>
            <person name="Douglass A.P."/>
            <person name="Hanson S.J."/>
            <person name="Klenk H.-P."/>
            <person name="LaButti K.M."/>
            <person name="Lapidus A."/>
            <person name="Lindquist E.A."/>
            <person name="Lipzen A.M."/>
            <person name="Meier-Kolthoff J.P."/>
            <person name="Ohm R.A."/>
            <person name="Otillar R.P."/>
            <person name="Pangilinan J.L."/>
            <person name="Peng Y."/>
            <person name="Rokas A."/>
            <person name="Rosa C.A."/>
            <person name="Scheuner C."/>
            <person name="Sibirny A.A."/>
            <person name="Slot J.C."/>
            <person name="Stielow J.B."/>
            <person name="Sun H."/>
            <person name="Kurtzman C.P."/>
            <person name="Blackwell M."/>
            <person name="Grigoriev I.V."/>
            <person name="Jeffries T.W."/>
        </authorList>
    </citation>
    <scope>NUCLEOTIDE SEQUENCE [LARGE SCALE GENOMIC DNA]</scope>
    <source>
        <strain evidence="16">NRRL Y-1626</strain>
    </source>
</reference>
<evidence type="ECO:0000256" key="11">
    <source>
        <dbReference type="ARBA" id="ARBA00031009"/>
    </source>
</evidence>
<dbReference type="OrthoDB" id="511529at2759"/>
<dbReference type="Gene3D" id="1.20.5.650">
    <property type="entry name" value="Single helix bin"/>
    <property type="match status" value="1"/>
</dbReference>
<dbReference type="SMART" id="SM00385">
    <property type="entry name" value="CYCLIN"/>
    <property type="match status" value="2"/>
</dbReference>
<dbReference type="CDD" id="cd20554">
    <property type="entry name" value="CYCLIN_TFIIIB90_rpt2"/>
    <property type="match status" value="1"/>
</dbReference>
<keyword evidence="16" id="KW-1185">Reference proteome</keyword>
<dbReference type="Pfam" id="PF00382">
    <property type="entry name" value="TFIIB"/>
    <property type="match status" value="2"/>
</dbReference>
<gene>
    <name evidence="15" type="ORF">HANVADRAFT_51991</name>
</gene>
<keyword evidence="7" id="KW-0805">Transcription regulation</keyword>
<feature type="compositionally biased region" description="Basic residues" evidence="13">
    <location>
        <begin position="380"/>
        <end position="389"/>
    </location>
</feature>
<dbReference type="FunFam" id="1.10.472.10:FF:000002">
    <property type="entry name" value="Transcription factor IIIB 90 kDa subunit"/>
    <property type="match status" value="1"/>
</dbReference>
<dbReference type="InterPro" id="IPR023486">
    <property type="entry name" value="TFIIB_CS"/>
</dbReference>
<dbReference type="GO" id="GO:0000126">
    <property type="term" value="C:transcription factor TFIIIB complex"/>
    <property type="evidence" value="ECO:0007669"/>
    <property type="project" value="UniProtKB-ARBA"/>
</dbReference>
<feature type="domain" description="TFIIB-type" evidence="14">
    <location>
        <begin position="9"/>
        <end position="42"/>
    </location>
</feature>
<keyword evidence="4" id="KW-0677">Repeat</keyword>
<keyword evidence="9" id="KW-0804">Transcription</keyword>
<feature type="compositionally biased region" description="Acidic residues" evidence="13">
    <location>
        <begin position="418"/>
        <end position="431"/>
    </location>
</feature>
<dbReference type="InterPro" id="IPR013763">
    <property type="entry name" value="Cyclin-like_dom"/>
</dbReference>
<dbReference type="InterPro" id="IPR011665">
    <property type="entry name" value="BRF1_TBP-bd_dom"/>
</dbReference>
<dbReference type="SUPFAM" id="SSF57783">
    <property type="entry name" value="Zinc beta-ribbon"/>
    <property type="match status" value="1"/>
</dbReference>
<evidence type="ECO:0000313" key="15">
    <source>
        <dbReference type="EMBL" id="OBA27891.1"/>
    </source>
</evidence>
<evidence type="ECO:0000256" key="5">
    <source>
        <dbReference type="ARBA" id="ARBA00022771"/>
    </source>
</evidence>
<evidence type="ECO:0000256" key="12">
    <source>
        <dbReference type="PROSITE-ProRule" id="PRU00469"/>
    </source>
</evidence>
<evidence type="ECO:0000259" key="14">
    <source>
        <dbReference type="PROSITE" id="PS51134"/>
    </source>
</evidence>
<comment type="caution">
    <text evidence="15">The sequence shown here is derived from an EMBL/GenBank/DDBJ whole genome shotgun (WGS) entry which is preliminary data.</text>
</comment>
<dbReference type="Gene3D" id="2.20.25.10">
    <property type="match status" value="1"/>
</dbReference>
<evidence type="ECO:0000256" key="9">
    <source>
        <dbReference type="ARBA" id="ARBA00023163"/>
    </source>
</evidence>
<name>A0A1B7TGN8_9ASCO</name>
<dbReference type="InterPro" id="IPR036915">
    <property type="entry name" value="Cyclin-like_sf"/>
</dbReference>
<dbReference type="Gene3D" id="1.10.472.10">
    <property type="entry name" value="Cyclin-like"/>
    <property type="match status" value="2"/>
</dbReference>
<dbReference type="GO" id="GO:0005634">
    <property type="term" value="C:nucleus"/>
    <property type="evidence" value="ECO:0007669"/>
    <property type="project" value="UniProtKB-SubCell"/>
</dbReference>
<comment type="similarity">
    <text evidence="2">Belongs to the TFIIB family.</text>
</comment>
<dbReference type="InterPro" id="IPR013150">
    <property type="entry name" value="TFIIB_cyclin"/>
</dbReference>
<feature type="region of interest" description="Disordered" evidence="13">
    <location>
        <begin position="509"/>
        <end position="532"/>
    </location>
</feature>
<dbReference type="GO" id="GO:0001006">
    <property type="term" value="F:RNA polymerase III type 3 promoter sequence-specific DNA binding"/>
    <property type="evidence" value="ECO:0007669"/>
    <property type="project" value="TreeGrafter"/>
</dbReference>
<protein>
    <recommendedName>
        <fullName evidence="11">B-related factor 1</fullName>
    </recommendedName>
</protein>
<keyword evidence="5 12" id="KW-0863">Zinc-finger</keyword>
<evidence type="ECO:0000256" key="3">
    <source>
        <dbReference type="ARBA" id="ARBA00022723"/>
    </source>
</evidence>
<evidence type="ECO:0000256" key="8">
    <source>
        <dbReference type="ARBA" id="ARBA00023159"/>
    </source>
</evidence>
<keyword evidence="8" id="KW-0010">Activator</keyword>
<feature type="region of interest" description="Disordered" evidence="13">
    <location>
        <begin position="373"/>
        <end position="440"/>
    </location>
</feature>
<dbReference type="Proteomes" id="UP000092321">
    <property type="component" value="Unassembled WGS sequence"/>
</dbReference>
<dbReference type="InterPro" id="IPR013137">
    <property type="entry name" value="Znf_TFIIB"/>
</dbReference>
<organism evidence="15 16">
    <name type="scientific">Hanseniaspora valbyensis NRRL Y-1626</name>
    <dbReference type="NCBI Taxonomy" id="766949"/>
    <lineage>
        <taxon>Eukaryota</taxon>
        <taxon>Fungi</taxon>
        <taxon>Dikarya</taxon>
        <taxon>Ascomycota</taxon>
        <taxon>Saccharomycotina</taxon>
        <taxon>Saccharomycetes</taxon>
        <taxon>Saccharomycodales</taxon>
        <taxon>Saccharomycodaceae</taxon>
        <taxon>Hanseniaspora</taxon>
    </lineage>
</organism>
<dbReference type="Pfam" id="PF08271">
    <property type="entry name" value="Zn_Ribbon_TF"/>
    <property type="match status" value="1"/>
</dbReference>
<evidence type="ECO:0000313" key="16">
    <source>
        <dbReference type="Proteomes" id="UP000092321"/>
    </source>
</evidence>
<dbReference type="GO" id="GO:0000995">
    <property type="term" value="F:RNA polymerase III general transcription initiation factor activity"/>
    <property type="evidence" value="ECO:0007669"/>
    <property type="project" value="TreeGrafter"/>
</dbReference>
<evidence type="ECO:0000256" key="13">
    <source>
        <dbReference type="SAM" id="MobiDB-lite"/>
    </source>
</evidence>
<comment type="subcellular location">
    <subcellularLocation>
        <location evidence="1">Nucleus</location>
    </subcellularLocation>
</comment>
<keyword evidence="10" id="KW-0539">Nucleus</keyword>
<dbReference type="EMBL" id="LXPE01000006">
    <property type="protein sequence ID" value="OBA27891.1"/>
    <property type="molecule type" value="Genomic_DNA"/>
</dbReference>
<dbReference type="GO" id="GO:0097550">
    <property type="term" value="C:transcription preinitiation complex"/>
    <property type="evidence" value="ECO:0007669"/>
    <property type="project" value="TreeGrafter"/>
</dbReference>
<dbReference type="PROSITE" id="PS00782">
    <property type="entry name" value="TFIIB"/>
    <property type="match status" value="2"/>
</dbReference>
<keyword evidence="3" id="KW-0479">Metal-binding</keyword>
<dbReference type="GO" id="GO:0008270">
    <property type="term" value="F:zinc ion binding"/>
    <property type="evidence" value="ECO:0007669"/>
    <property type="project" value="UniProtKB-KW"/>
</dbReference>
<dbReference type="CDD" id="cd20553">
    <property type="entry name" value="CYCLIN_TFIIIB90_rpt1"/>
    <property type="match status" value="1"/>
</dbReference>